<feature type="transmembrane region" description="Helical" evidence="6">
    <location>
        <begin position="107"/>
        <end position="130"/>
    </location>
</feature>
<protein>
    <submittedName>
        <fullName evidence="7">Branched-chain amino acid ABC transporter permease</fullName>
    </submittedName>
</protein>
<evidence type="ECO:0000256" key="2">
    <source>
        <dbReference type="ARBA" id="ARBA00022475"/>
    </source>
</evidence>
<dbReference type="CDD" id="cd06581">
    <property type="entry name" value="TM_PBP1_LivM_like"/>
    <property type="match status" value="1"/>
</dbReference>
<feature type="transmembrane region" description="Helical" evidence="6">
    <location>
        <begin position="177"/>
        <end position="196"/>
    </location>
</feature>
<evidence type="ECO:0000256" key="5">
    <source>
        <dbReference type="ARBA" id="ARBA00023136"/>
    </source>
</evidence>
<sequence length="356" mass="36957">MSQTKHPSVLAQTFPTPVILIGLLLVIAGLTSGFGSNIFGRTITEMFISVTLVVGMFTFIGNSGVISFGHAGFMCIGAYASAWLTIPPMMKKVLLPGLTPMLANAEFALILSLIVSALFAGLIAFVVGAILMRLSGIAASIATFAMLAVINTIYANWGPVTGGTSSVVGIPAKTGVWLSFGGATAAIVLAYLYGISRSGLALRAGRDEHVAAAASGVNIYRERLIAFTLSGVICGMAGVLYAHFLGVVNPDAFYLGVTFISLSMLVVGGMSSLSGAVIGVVLISTIIQLLRWGEKGISVGEGTISLPNGIQEIVIGIVMIVILMFRPSGLIGARELTWRRSRPSTGRSTGGVPDQT</sequence>
<dbReference type="PANTHER" id="PTHR30482">
    <property type="entry name" value="HIGH-AFFINITY BRANCHED-CHAIN AMINO ACID TRANSPORT SYSTEM PERMEASE"/>
    <property type="match status" value="1"/>
</dbReference>
<keyword evidence="8" id="KW-1185">Reference proteome</keyword>
<dbReference type="EMBL" id="CP034348">
    <property type="protein sequence ID" value="QGX97080.1"/>
    <property type="molecule type" value="Genomic_DNA"/>
</dbReference>
<feature type="transmembrane region" description="Helical" evidence="6">
    <location>
        <begin position="224"/>
        <end position="246"/>
    </location>
</feature>
<evidence type="ECO:0000256" key="6">
    <source>
        <dbReference type="SAM" id="Phobius"/>
    </source>
</evidence>
<dbReference type="GO" id="GO:0005886">
    <property type="term" value="C:plasma membrane"/>
    <property type="evidence" value="ECO:0007669"/>
    <property type="project" value="UniProtKB-SubCell"/>
</dbReference>
<keyword evidence="3 6" id="KW-0812">Transmembrane</keyword>
<evidence type="ECO:0000256" key="3">
    <source>
        <dbReference type="ARBA" id="ARBA00022692"/>
    </source>
</evidence>
<dbReference type="KEGG" id="rom:EI983_01830"/>
<keyword evidence="5 6" id="KW-0472">Membrane</keyword>
<dbReference type="PANTHER" id="PTHR30482:SF10">
    <property type="entry name" value="HIGH-AFFINITY BRANCHED-CHAIN AMINO ACID TRANSPORT PROTEIN BRAE"/>
    <property type="match status" value="1"/>
</dbReference>
<evidence type="ECO:0000313" key="7">
    <source>
        <dbReference type="EMBL" id="QGX97080.1"/>
    </source>
</evidence>
<dbReference type="GO" id="GO:0015658">
    <property type="term" value="F:branched-chain amino acid transmembrane transporter activity"/>
    <property type="evidence" value="ECO:0007669"/>
    <property type="project" value="InterPro"/>
</dbReference>
<name>A0A6I6IJF0_9RHOB</name>
<comment type="subcellular location">
    <subcellularLocation>
        <location evidence="1">Cell membrane</location>
        <topology evidence="1">Multi-pass membrane protein</topology>
    </subcellularLocation>
</comment>
<feature type="transmembrane region" description="Helical" evidence="6">
    <location>
        <begin position="313"/>
        <end position="333"/>
    </location>
</feature>
<dbReference type="Pfam" id="PF02653">
    <property type="entry name" value="BPD_transp_2"/>
    <property type="match status" value="1"/>
</dbReference>
<dbReference type="InterPro" id="IPR001851">
    <property type="entry name" value="ABC_transp_permease"/>
</dbReference>
<dbReference type="InterPro" id="IPR043428">
    <property type="entry name" value="LivM-like"/>
</dbReference>
<evidence type="ECO:0000256" key="1">
    <source>
        <dbReference type="ARBA" id="ARBA00004651"/>
    </source>
</evidence>
<feature type="transmembrane region" description="Helical" evidence="6">
    <location>
        <begin position="12"/>
        <end position="32"/>
    </location>
</feature>
<accession>A0A6I6IJF0</accession>
<proteinExistence type="predicted"/>
<dbReference type="OrthoDB" id="9810505at2"/>
<evidence type="ECO:0000313" key="8">
    <source>
        <dbReference type="Proteomes" id="UP000428330"/>
    </source>
</evidence>
<dbReference type="Proteomes" id="UP000428330">
    <property type="component" value="Chromosome"/>
</dbReference>
<gene>
    <name evidence="7" type="ORF">EI983_01830</name>
</gene>
<dbReference type="AlphaFoldDB" id="A0A6I6IJF0"/>
<dbReference type="RefSeq" id="WP_157705585.1">
    <property type="nucleotide sequence ID" value="NZ_CP034348.1"/>
</dbReference>
<evidence type="ECO:0000256" key="4">
    <source>
        <dbReference type="ARBA" id="ARBA00022989"/>
    </source>
</evidence>
<feature type="transmembrane region" description="Helical" evidence="6">
    <location>
        <begin position="38"/>
        <end position="60"/>
    </location>
</feature>
<reference evidence="8" key="1">
    <citation type="submission" date="2018-12" db="EMBL/GenBank/DDBJ databases">
        <title>Complete genome sequence of Roseovarius sp. MME-070.</title>
        <authorList>
            <person name="Nam Y.-D."/>
            <person name="Kang J."/>
            <person name="Chung W.-H."/>
            <person name="Park Y.S."/>
        </authorList>
    </citation>
    <scope>NUCLEOTIDE SEQUENCE [LARGE SCALE GENOMIC DNA]</scope>
    <source>
        <strain evidence="8">MME-070</strain>
    </source>
</reference>
<feature type="transmembrane region" description="Helical" evidence="6">
    <location>
        <begin position="137"/>
        <end position="157"/>
    </location>
</feature>
<keyword evidence="4 6" id="KW-1133">Transmembrane helix</keyword>
<keyword evidence="2" id="KW-1003">Cell membrane</keyword>
<organism evidence="7 8">
    <name type="scientific">Roseovarius faecimaris</name>
    <dbReference type="NCBI Taxonomy" id="2494550"/>
    <lineage>
        <taxon>Bacteria</taxon>
        <taxon>Pseudomonadati</taxon>
        <taxon>Pseudomonadota</taxon>
        <taxon>Alphaproteobacteria</taxon>
        <taxon>Rhodobacterales</taxon>
        <taxon>Roseobacteraceae</taxon>
        <taxon>Roseovarius</taxon>
    </lineage>
</organism>